<dbReference type="AlphaFoldDB" id="A0A2I0HMQ0"/>
<evidence type="ECO:0000313" key="2">
    <source>
        <dbReference type="Proteomes" id="UP000233551"/>
    </source>
</evidence>
<sequence>MARYELLSLFYCLVIACLLVWGVTELVPIVKIWIWIYAANWGLDFRILMGYDPVACNFLVVEIPFKIQISVAFCK</sequence>
<comment type="caution">
    <text evidence="1">The sequence shown here is derived from an EMBL/GenBank/DDBJ whole genome shotgun (WGS) entry which is preliminary data.</text>
</comment>
<proteinExistence type="predicted"/>
<dbReference type="Proteomes" id="UP000233551">
    <property type="component" value="Unassembled WGS sequence"/>
</dbReference>
<reference evidence="1 2" key="1">
    <citation type="submission" date="2017-11" db="EMBL/GenBank/DDBJ databases">
        <title>De-novo sequencing of pomegranate (Punica granatum L.) genome.</title>
        <authorList>
            <person name="Akparov Z."/>
            <person name="Amiraslanov A."/>
            <person name="Hajiyeva S."/>
            <person name="Abbasov M."/>
            <person name="Kaur K."/>
            <person name="Hamwieh A."/>
            <person name="Solovyev V."/>
            <person name="Salamov A."/>
            <person name="Braich B."/>
            <person name="Kosarev P."/>
            <person name="Mahmoud A."/>
            <person name="Hajiyev E."/>
            <person name="Babayeva S."/>
            <person name="Izzatullayeva V."/>
            <person name="Mammadov A."/>
            <person name="Mammadov A."/>
            <person name="Sharifova S."/>
            <person name="Ojaghi J."/>
            <person name="Eynullazada K."/>
            <person name="Bayramov B."/>
            <person name="Abdulazimova A."/>
            <person name="Shahmuradov I."/>
        </authorList>
    </citation>
    <scope>NUCLEOTIDE SEQUENCE [LARGE SCALE GENOMIC DNA]</scope>
    <source>
        <strain evidence="2">cv. AG2017</strain>
        <tissue evidence="1">Leaf</tissue>
    </source>
</reference>
<protein>
    <submittedName>
        <fullName evidence="1">Uncharacterized protein</fullName>
    </submittedName>
</protein>
<gene>
    <name evidence="1" type="ORF">CRG98_046584</name>
</gene>
<organism evidence="1 2">
    <name type="scientific">Punica granatum</name>
    <name type="common">Pomegranate</name>
    <dbReference type="NCBI Taxonomy" id="22663"/>
    <lineage>
        <taxon>Eukaryota</taxon>
        <taxon>Viridiplantae</taxon>
        <taxon>Streptophyta</taxon>
        <taxon>Embryophyta</taxon>
        <taxon>Tracheophyta</taxon>
        <taxon>Spermatophyta</taxon>
        <taxon>Magnoliopsida</taxon>
        <taxon>eudicotyledons</taxon>
        <taxon>Gunneridae</taxon>
        <taxon>Pentapetalae</taxon>
        <taxon>rosids</taxon>
        <taxon>malvids</taxon>
        <taxon>Myrtales</taxon>
        <taxon>Lythraceae</taxon>
        <taxon>Punica</taxon>
    </lineage>
</organism>
<evidence type="ECO:0000313" key="1">
    <source>
        <dbReference type="EMBL" id="PKI33027.1"/>
    </source>
</evidence>
<dbReference type="PROSITE" id="PS51257">
    <property type="entry name" value="PROKAR_LIPOPROTEIN"/>
    <property type="match status" value="1"/>
</dbReference>
<keyword evidence="2" id="KW-1185">Reference proteome</keyword>
<name>A0A2I0HMQ0_PUNGR</name>
<accession>A0A2I0HMQ0</accession>
<dbReference type="EMBL" id="PGOL01007116">
    <property type="protein sequence ID" value="PKI33027.1"/>
    <property type="molecule type" value="Genomic_DNA"/>
</dbReference>